<dbReference type="RefSeq" id="WP_184492987.1">
    <property type="nucleotide sequence ID" value="NZ_JACIJO010000001.1"/>
</dbReference>
<proteinExistence type="predicted"/>
<dbReference type="AlphaFoldDB" id="A0A841ME43"/>
<dbReference type="EMBL" id="JACIJO010000001">
    <property type="protein sequence ID" value="MBB6325033.1"/>
    <property type="molecule type" value="Genomic_DNA"/>
</dbReference>
<name>A0A841ME43_9BACT</name>
<dbReference type="InterPro" id="IPR032676">
    <property type="entry name" value="YkuD_2"/>
</dbReference>
<evidence type="ECO:0000313" key="1">
    <source>
        <dbReference type="EMBL" id="MBB6325033.1"/>
    </source>
</evidence>
<protein>
    <recommendedName>
        <fullName evidence="3">L,D-transpeptidase catalytic domain</fullName>
    </recommendedName>
</protein>
<dbReference type="PANTHER" id="PTHR38477:SF1">
    <property type="entry name" value="MUREIN L,D-TRANSPEPTIDASE CATALYTIC DOMAIN FAMILY PROTEIN"/>
    <property type="match status" value="1"/>
</dbReference>
<reference evidence="1 2" key="1">
    <citation type="submission" date="2020-08" db="EMBL/GenBank/DDBJ databases">
        <title>Genomic Encyclopedia of Type Strains, Phase IV (KMG-IV): sequencing the most valuable type-strain genomes for metagenomic binning, comparative biology and taxonomic classification.</title>
        <authorList>
            <person name="Goeker M."/>
        </authorList>
    </citation>
    <scope>NUCLEOTIDE SEQUENCE [LARGE SCALE GENOMIC DNA]</scope>
    <source>
        <strain evidence="1 2">DSM 102044</strain>
    </source>
</reference>
<evidence type="ECO:0000313" key="2">
    <source>
        <dbReference type="Proteomes" id="UP000588604"/>
    </source>
</evidence>
<comment type="caution">
    <text evidence="1">The sequence shown here is derived from an EMBL/GenBank/DDBJ whole genome shotgun (WGS) entry which is preliminary data.</text>
</comment>
<dbReference type="Proteomes" id="UP000588604">
    <property type="component" value="Unassembled WGS sequence"/>
</dbReference>
<accession>A0A841ME43</accession>
<dbReference type="PANTHER" id="PTHR38477">
    <property type="entry name" value="HYPOTHETICAL EXPORTED PROTEIN"/>
    <property type="match status" value="1"/>
</dbReference>
<evidence type="ECO:0008006" key="3">
    <source>
        <dbReference type="Google" id="ProtNLM"/>
    </source>
</evidence>
<sequence length="234" mass="26225">MISTNLLLPILWIFSFAFSPEEANPMEKVITENPISLYEQLAEKTEALPKKEVFDIALKGWQKLNSELKSKVITIIDFSLPSTEKRLWIIDPTNQLVLLNTVVSHGRNSGNLMASKFSNKPESYQSSLGFYKTAETYQGKHGYSLRLDGLEQGFNDQARNRAIVIHGADYAREEFAKNTGRLGRSLGCPALPTEISSKAIDFIKDGSLLFIYGQDENYLKSSSLIRSLEQLSAP</sequence>
<keyword evidence="2" id="KW-1185">Reference proteome</keyword>
<gene>
    <name evidence="1" type="ORF">FHS59_000648</name>
</gene>
<organism evidence="1 2">
    <name type="scientific">Algoriphagus iocasae</name>
    <dbReference type="NCBI Taxonomy" id="1836499"/>
    <lineage>
        <taxon>Bacteria</taxon>
        <taxon>Pseudomonadati</taxon>
        <taxon>Bacteroidota</taxon>
        <taxon>Cytophagia</taxon>
        <taxon>Cytophagales</taxon>
        <taxon>Cyclobacteriaceae</taxon>
        <taxon>Algoriphagus</taxon>
    </lineage>
</organism>
<dbReference type="Pfam" id="PF13645">
    <property type="entry name" value="YkuD_2"/>
    <property type="match status" value="1"/>
</dbReference>